<evidence type="ECO:0000313" key="3">
    <source>
        <dbReference type="Proteomes" id="UP001595698"/>
    </source>
</evidence>
<keyword evidence="1" id="KW-1133">Transmembrane helix</keyword>
<sequence length="44" mass="4378">MADPRFLSQGAMWLIAIGVVGAHGLFAVVTVLLVLLSALGVGGG</sequence>
<keyword evidence="1" id="KW-0472">Membrane</keyword>
<reference evidence="3" key="1">
    <citation type="journal article" date="2019" name="Int. J. Syst. Evol. Microbiol.">
        <title>The Global Catalogue of Microorganisms (GCM) 10K type strain sequencing project: providing services to taxonomists for standard genome sequencing and annotation.</title>
        <authorList>
            <consortium name="The Broad Institute Genomics Platform"/>
            <consortium name="The Broad Institute Genome Sequencing Center for Infectious Disease"/>
            <person name="Wu L."/>
            <person name="Ma J."/>
        </authorList>
    </citation>
    <scope>NUCLEOTIDE SEQUENCE [LARGE SCALE GENOMIC DNA]</scope>
    <source>
        <strain evidence="3">TBRC 7912</strain>
    </source>
</reference>
<feature type="transmembrane region" description="Helical" evidence="1">
    <location>
        <begin position="12"/>
        <end position="39"/>
    </location>
</feature>
<dbReference type="EMBL" id="JBHSBC010000008">
    <property type="protein sequence ID" value="MFC3980395.1"/>
    <property type="molecule type" value="Genomic_DNA"/>
</dbReference>
<gene>
    <name evidence="2" type="ORF">ACFOYY_09700</name>
</gene>
<name>A0ABV8EYX1_9ACTN</name>
<organism evidence="2 3">
    <name type="scientific">Streptosporangium jomthongense</name>
    <dbReference type="NCBI Taxonomy" id="1193683"/>
    <lineage>
        <taxon>Bacteria</taxon>
        <taxon>Bacillati</taxon>
        <taxon>Actinomycetota</taxon>
        <taxon>Actinomycetes</taxon>
        <taxon>Streptosporangiales</taxon>
        <taxon>Streptosporangiaceae</taxon>
        <taxon>Streptosporangium</taxon>
    </lineage>
</organism>
<comment type="caution">
    <text evidence="2">The sequence shown here is derived from an EMBL/GenBank/DDBJ whole genome shotgun (WGS) entry which is preliminary data.</text>
</comment>
<accession>A0ABV8EYX1</accession>
<dbReference type="Proteomes" id="UP001595698">
    <property type="component" value="Unassembled WGS sequence"/>
</dbReference>
<proteinExistence type="predicted"/>
<evidence type="ECO:0000256" key="1">
    <source>
        <dbReference type="SAM" id="Phobius"/>
    </source>
</evidence>
<keyword evidence="3" id="KW-1185">Reference proteome</keyword>
<keyword evidence="1" id="KW-0812">Transmembrane</keyword>
<dbReference type="RefSeq" id="WP_386189427.1">
    <property type="nucleotide sequence ID" value="NZ_JBHSBC010000008.1"/>
</dbReference>
<protein>
    <submittedName>
        <fullName evidence="2">Uncharacterized protein</fullName>
    </submittedName>
</protein>
<evidence type="ECO:0000313" key="2">
    <source>
        <dbReference type="EMBL" id="MFC3980395.1"/>
    </source>
</evidence>